<dbReference type="Pfam" id="PF13601">
    <property type="entry name" value="HTH_34"/>
    <property type="match status" value="1"/>
</dbReference>
<dbReference type="Proteomes" id="UP000002941">
    <property type="component" value="Unassembled WGS sequence"/>
</dbReference>
<evidence type="ECO:0000313" key="2">
    <source>
        <dbReference type="EMBL" id="EJF45420.1"/>
    </source>
</evidence>
<name>J1HHT6_9ACTO</name>
<sequence length="103" mass="10961">MSDQAAPLDPVIHAQARLRIMATLAGLPQGDEMVFPRLRDLLGMTAGNLSTHLGKLEEAGYVSQSKTFAGRTPATYLALTAKGRAAFEEYTRALQAMLAAAGQ</sequence>
<dbReference type="CDD" id="cd00090">
    <property type="entry name" value="HTH_ARSR"/>
    <property type="match status" value="1"/>
</dbReference>
<dbReference type="InterPro" id="IPR027395">
    <property type="entry name" value="WH_DNA-bd_dom"/>
</dbReference>
<proteinExistence type="predicted"/>
<dbReference type="InterPro" id="IPR011991">
    <property type="entry name" value="ArsR-like_HTH"/>
</dbReference>
<accession>J1HHT6</accession>
<dbReference type="PANTHER" id="PTHR37318">
    <property type="entry name" value="BSL7504 PROTEIN"/>
    <property type="match status" value="1"/>
</dbReference>
<keyword evidence="3" id="KW-1185">Reference proteome</keyword>
<evidence type="ECO:0000313" key="3">
    <source>
        <dbReference type="Proteomes" id="UP000002941"/>
    </source>
</evidence>
<dbReference type="AlphaFoldDB" id="J1HHT6"/>
<comment type="caution">
    <text evidence="2">The sequence shown here is derived from an EMBL/GenBank/DDBJ whole genome shotgun (WGS) entry which is preliminary data.</text>
</comment>
<feature type="domain" description="Winged helix DNA-binding" evidence="1">
    <location>
        <begin position="17"/>
        <end position="97"/>
    </location>
</feature>
<dbReference type="EMBL" id="AKFT01000097">
    <property type="protein sequence ID" value="EJF45420.1"/>
    <property type="molecule type" value="Genomic_DNA"/>
</dbReference>
<organism evidence="2 3">
    <name type="scientific">Actinomyces massiliensis F0489</name>
    <dbReference type="NCBI Taxonomy" id="1125718"/>
    <lineage>
        <taxon>Bacteria</taxon>
        <taxon>Bacillati</taxon>
        <taxon>Actinomycetota</taxon>
        <taxon>Actinomycetes</taxon>
        <taxon>Actinomycetales</taxon>
        <taxon>Actinomycetaceae</taxon>
        <taxon>Actinomyces</taxon>
    </lineage>
</organism>
<protein>
    <submittedName>
        <fullName evidence="2">DNA-binding helix-turn-helix protein</fullName>
    </submittedName>
</protein>
<gene>
    <name evidence="2" type="ORF">HMPREF1318_2867</name>
</gene>
<dbReference type="RefSeq" id="WP_008731216.1">
    <property type="nucleotide sequence ID" value="NZ_AKFT01000097.1"/>
</dbReference>
<dbReference type="GO" id="GO:0003677">
    <property type="term" value="F:DNA binding"/>
    <property type="evidence" value="ECO:0007669"/>
    <property type="project" value="UniProtKB-KW"/>
</dbReference>
<dbReference type="PANTHER" id="PTHR37318:SF1">
    <property type="entry name" value="BSL7504 PROTEIN"/>
    <property type="match status" value="1"/>
</dbReference>
<dbReference type="eggNOG" id="COG1846">
    <property type="taxonomic scope" value="Bacteria"/>
</dbReference>
<dbReference type="InterPro" id="IPR036390">
    <property type="entry name" value="WH_DNA-bd_sf"/>
</dbReference>
<dbReference type="Gene3D" id="1.10.10.10">
    <property type="entry name" value="Winged helix-like DNA-binding domain superfamily/Winged helix DNA-binding domain"/>
    <property type="match status" value="1"/>
</dbReference>
<dbReference type="OrthoDB" id="4952043at2"/>
<keyword evidence="2" id="KW-0238">DNA-binding</keyword>
<dbReference type="SUPFAM" id="SSF46785">
    <property type="entry name" value="Winged helix' DNA-binding domain"/>
    <property type="match status" value="1"/>
</dbReference>
<dbReference type="InterPro" id="IPR036388">
    <property type="entry name" value="WH-like_DNA-bd_sf"/>
</dbReference>
<dbReference type="PATRIC" id="fig|1125718.3.peg.1239"/>
<evidence type="ECO:0000259" key="1">
    <source>
        <dbReference type="Pfam" id="PF13601"/>
    </source>
</evidence>
<reference evidence="2 3" key="1">
    <citation type="submission" date="2012-05" db="EMBL/GenBank/DDBJ databases">
        <authorList>
            <person name="Harkins D.M."/>
            <person name="Madupu R."/>
            <person name="Durkin A.S."/>
            <person name="Torralba M."/>
            <person name="Methe B."/>
            <person name="Sutton G.G."/>
            <person name="Nelson K.E."/>
        </authorList>
    </citation>
    <scope>NUCLEOTIDE SEQUENCE [LARGE SCALE GENOMIC DNA]</scope>
    <source>
        <strain evidence="2 3">F0489</strain>
    </source>
</reference>